<reference evidence="2" key="2">
    <citation type="submission" date="2021-12" db="EMBL/GenBank/DDBJ databases">
        <title>Resequencing data analysis of finger millet.</title>
        <authorList>
            <person name="Hatakeyama M."/>
            <person name="Aluri S."/>
            <person name="Balachadran M.T."/>
            <person name="Sivarajan S.R."/>
            <person name="Poveda L."/>
            <person name="Shimizu-Inatsugi R."/>
            <person name="Schlapbach R."/>
            <person name="Sreeman S.M."/>
            <person name="Shimizu K.K."/>
        </authorList>
    </citation>
    <scope>NUCLEOTIDE SEQUENCE</scope>
</reference>
<dbReference type="EMBL" id="BQKI01000012">
    <property type="protein sequence ID" value="GJN06070.1"/>
    <property type="molecule type" value="Genomic_DNA"/>
</dbReference>
<protein>
    <submittedName>
        <fullName evidence="2">Uncharacterized protein</fullName>
    </submittedName>
</protein>
<sequence length="291" mass="32501">MPHPAASPQPPLPHKLLSRRRVVVACAAIAALALLLAAQTTEEPSRRRAYLVGSILGDTREYTEADASAVSVNSFSPSPADAPLPSLLETDLSSRTVPASSVFLAPSPSPAENFDDGSMEEPEHHEIKGNPLKKPISSLQKPISSGLLARDSDLGGETDMNGKSVLCDRPEAPLWSTAADEELIYAKKEIANAPLVTDDPDLYAPLFRNVSIFKRSYEMMERLLKISRKEFSFMEKMFPFQKHFLDHQEDLYEILVEDQLHRELSLPSLQDRCMVEFDQYFFNIGEERMQI</sequence>
<name>A0AAV5D7P0_ELECO</name>
<gene>
    <name evidence="2" type="primary">ga23755</name>
    <name evidence="2" type="ORF">PR202_ga23755</name>
</gene>
<organism evidence="2 3">
    <name type="scientific">Eleusine coracana subsp. coracana</name>
    <dbReference type="NCBI Taxonomy" id="191504"/>
    <lineage>
        <taxon>Eukaryota</taxon>
        <taxon>Viridiplantae</taxon>
        <taxon>Streptophyta</taxon>
        <taxon>Embryophyta</taxon>
        <taxon>Tracheophyta</taxon>
        <taxon>Spermatophyta</taxon>
        <taxon>Magnoliopsida</taxon>
        <taxon>Liliopsida</taxon>
        <taxon>Poales</taxon>
        <taxon>Poaceae</taxon>
        <taxon>PACMAD clade</taxon>
        <taxon>Chloridoideae</taxon>
        <taxon>Cynodonteae</taxon>
        <taxon>Eleusininae</taxon>
        <taxon>Eleusine</taxon>
    </lineage>
</organism>
<dbReference type="Proteomes" id="UP001054889">
    <property type="component" value="Unassembled WGS sequence"/>
</dbReference>
<evidence type="ECO:0000313" key="2">
    <source>
        <dbReference type="EMBL" id="GJN06070.1"/>
    </source>
</evidence>
<proteinExistence type="predicted"/>
<dbReference type="InterPro" id="IPR006311">
    <property type="entry name" value="TAT_signal"/>
</dbReference>
<feature type="region of interest" description="Disordered" evidence="1">
    <location>
        <begin position="101"/>
        <end position="135"/>
    </location>
</feature>
<comment type="caution">
    <text evidence="2">The sequence shown here is derived from an EMBL/GenBank/DDBJ whole genome shotgun (WGS) entry which is preliminary data.</text>
</comment>
<dbReference type="AlphaFoldDB" id="A0AAV5D7P0"/>
<evidence type="ECO:0000313" key="3">
    <source>
        <dbReference type="Proteomes" id="UP001054889"/>
    </source>
</evidence>
<keyword evidence="3" id="KW-1185">Reference proteome</keyword>
<reference evidence="2" key="1">
    <citation type="journal article" date="2018" name="DNA Res.">
        <title>Multiple hybrid de novo genome assembly of finger millet, an orphan allotetraploid crop.</title>
        <authorList>
            <person name="Hatakeyama M."/>
            <person name="Aluri S."/>
            <person name="Balachadran M.T."/>
            <person name="Sivarajan S.R."/>
            <person name="Patrignani A."/>
            <person name="Gruter S."/>
            <person name="Poveda L."/>
            <person name="Shimizu-Inatsugi R."/>
            <person name="Baeten J."/>
            <person name="Francoijs K.J."/>
            <person name="Nataraja K.N."/>
            <person name="Reddy Y.A.N."/>
            <person name="Phadnis S."/>
            <person name="Ravikumar R.L."/>
            <person name="Schlapbach R."/>
            <person name="Sreeman S.M."/>
            <person name="Shimizu K.K."/>
        </authorList>
    </citation>
    <scope>NUCLEOTIDE SEQUENCE</scope>
</reference>
<evidence type="ECO:0000256" key="1">
    <source>
        <dbReference type="SAM" id="MobiDB-lite"/>
    </source>
</evidence>
<dbReference type="PROSITE" id="PS51318">
    <property type="entry name" value="TAT"/>
    <property type="match status" value="1"/>
</dbReference>
<accession>A0AAV5D7P0</accession>